<keyword evidence="1" id="KW-1133">Transmembrane helix</keyword>
<gene>
    <name evidence="2" type="ORF">K491DRAFT_576324</name>
</gene>
<feature type="non-terminal residue" evidence="2">
    <location>
        <position position="1"/>
    </location>
</feature>
<accession>A0A6A6T3Y0</accession>
<dbReference type="EMBL" id="MU004371">
    <property type="protein sequence ID" value="KAF2654017.1"/>
    <property type="molecule type" value="Genomic_DNA"/>
</dbReference>
<name>A0A6A6T3Y0_9PLEO</name>
<evidence type="ECO:0000313" key="3">
    <source>
        <dbReference type="Proteomes" id="UP000799324"/>
    </source>
</evidence>
<reference evidence="2" key="1">
    <citation type="journal article" date="2020" name="Stud. Mycol.">
        <title>101 Dothideomycetes genomes: a test case for predicting lifestyles and emergence of pathogens.</title>
        <authorList>
            <person name="Haridas S."/>
            <person name="Albert R."/>
            <person name="Binder M."/>
            <person name="Bloem J."/>
            <person name="Labutti K."/>
            <person name="Salamov A."/>
            <person name="Andreopoulos B."/>
            <person name="Baker S."/>
            <person name="Barry K."/>
            <person name="Bills G."/>
            <person name="Bluhm B."/>
            <person name="Cannon C."/>
            <person name="Castanera R."/>
            <person name="Culley D."/>
            <person name="Daum C."/>
            <person name="Ezra D."/>
            <person name="Gonzalez J."/>
            <person name="Henrissat B."/>
            <person name="Kuo A."/>
            <person name="Liang C."/>
            <person name="Lipzen A."/>
            <person name="Lutzoni F."/>
            <person name="Magnuson J."/>
            <person name="Mondo S."/>
            <person name="Nolan M."/>
            <person name="Ohm R."/>
            <person name="Pangilinan J."/>
            <person name="Park H.-J."/>
            <person name="Ramirez L."/>
            <person name="Alfaro M."/>
            <person name="Sun H."/>
            <person name="Tritt A."/>
            <person name="Yoshinaga Y."/>
            <person name="Zwiers L.-H."/>
            <person name="Turgeon B."/>
            <person name="Goodwin S."/>
            <person name="Spatafora J."/>
            <person name="Crous P."/>
            <person name="Grigoriev I."/>
        </authorList>
    </citation>
    <scope>NUCLEOTIDE SEQUENCE</scope>
    <source>
        <strain evidence="2">CBS 122681</strain>
    </source>
</reference>
<dbReference type="OrthoDB" id="3438213at2759"/>
<keyword evidence="3" id="KW-1185">Reference proteome</keyword>
<keyword evidence="1" id="KW-0812">Transmembrane</keyword>
<feature type="non-terminal residue" evidence="2">
    <location>
        <position position="114"/>
    </location>
</feature>
<protein>
    <submittedName>
        <fullName evidence="2">Uncharacterized protein</fullName>
    </submittedName>
</protein>
<keyword evidence="1" id="KW-0472">Membrane</keyword>
<feature type="transmembrane region" description="Helical" evidence="1">
    <location>
        <begin position="97"/>
        <end position="113"/>
    </location>
</feature>
<evidence type="ECO:0000256" key="1">
    <source>
        <dbReference type="SAM" id="Phobius"/>
    </source>
</evidence>
<proteinExistence type="predicted"/>
<evidence type="ECO:0000313" key="2">
    <source>
        <dbReference type="EMBL" id="KAF2654017.1"/>
    </source>
</evidence>
<dbReference type="AlphaFoldDB" id="A0A6A6T3Y0"/>
<sequence length="114" mass="12107">QQCTDYTRIANLSTIGSNSSYRSIFLASSPVGSMYDAKMFTAAMVALPPLMMDKALNDKCGNATKLAIDEAANNLTKGIVAQFEGVKPGTIRAGPELLAIVGVVILIFVGTWCF</sequence>
<organism evidence="2 3">
    <name type="scientific">Lophiostoma macrostomum CBS 122681</name>
    <dbReference type="NCBI Taxonomy" id="1314788"/>
    <lineage>
        <taxon>Eukaryota</taxon>
        <taxon>Fungi</taxon>
        <taxon>Dikarya</taxon>
        <taxon>Ascomycota</taxon>
        <taxon>Pezizomycotina</taxon>
        <taxon>Dothideomycetes</taxon>
        <taxon>Pleosporomycetidae</taxon>
        <taxon>Pleosporales</taxon>
        <taxon>Lophiostomataceae</taxon>
        <taxon>Lophiostoma</taxon>
    </lineage>
</organism>
<dbReference type="Proteomes" id="UP000799324">
    <property type="component" value="Unassembled WGS sequence"/>
</dbReference>